<dbReference type="PANTHER" id="PTHR11552:SF217">
    <property type="entry name" value="GLUCOSE DEHYDROGENASE [FAD, QUINONE]"/>
    <property type="match status" value="1"/>
</dbReference>
<dbReference type="SUPFAM" id="SSF51905">
    <property type="entry name" value="FAD/NAD(P)-binding domain"/>
    <property type="match status" value="1"/>
</dbReference>
<organism evidence="3 4">
    <name type="scientific">Drosophila simulans</name>
    <name type="common">Fruit fly</name>
    <dbReference type="NCBI Taxonomy" id="7240"/>
    <lineage>
        <taxon>Eukaryota</taxon>
        <taxon>Metazoa</taxon>
        <taxon>Ecdysozoa</taxon>
        <taxon>Arthropoda</taxon>
        <taxon>Hexapoda</taxon>
        <taxon>Insecta</taxon>
        <taxon>Pterygota</taxon>
        <taxon>Neoptera</taxon>
        <taxon>Endopterygota</taxon>
        <taxon>Diptera</taxon>
        <taxon>Brachycera</taxon>
        <taxon>Muscomorpha</taxon>
        <taxon>Ephydroidea</taxon>
        <taxon>Drosophilidae</taxon>
        <taxon>Drosophila</taxon>
        <taxon>Sophophora</taxon>
    </lineage>
</organism>
<proteinExistence type="inferred from homology"/>
<dbReference type="InterPro" id="IPR036188">
    <property type="entry name" value="FAD/NAD-bd_sf"/>
</dbReference>
<comment type="similarity">
    <text evidence="1">Belongs to the GMC oxidoreductase family.</text>
</comment>
<gene>
    <name evidence="3" type="primary">Dsim\Gld</name>
    <name evidence="3" type="ORF">Dsim_GD19489</name>
</gene>
<dbReference type="STRING" id="7240.B4QZL2"/>
<dbReference type="HOGENOM" id="CLU_1130117_0_0_1"/>
<dbReference type="Gene3D" id="3.30.560.10">
    <property type="entry name" value="Glucose Oxidase, domain 3"/>
    <property type="match status" value="1"/>
</dbReference>
<dbReference type="PANTHER" id="PTHR11552">
    <property type="entry name" value="GLUCOSE-METHANOL-CHOLINE GMC OXIDOREDUCTASE"/>
    <property type="match status" value="1"/>
</dbReference>
<dbReference type="Gene3D" id="3.50.50.60">
    <property type="entry name" value="FAD/NAD(P)-binding domain"/>
    <property type="match status" value="2"/>
</dbReference>
<evidence type="ECO:0000313" key="3">
    <source>
        <dbReference type="EMBL" id="EDX11970.1"/>
    </source>
</evidence>
<feature type="domain" description="Glucose-methanol-choline oxidoreductase C-terminal" evidence="2">
    <location>
        <begin position="90"/>
        <end position="231"/>
    </location>
</feature>
<keyword evidence="4" id="KW-1185">Reference proteome</keyword>
<dbReference type="Proteomes" id="UP000000304">
    <property type="component" value="Chromosome 3R"/>
</dbReference>
<dbReference type="EMBL" id="CM000364">
    <property type="protein sequence ID" value="EDX11970.1"/>
    <property type="molecule type" value="Genomic_DNA"/>
</dbReference>
<name>B4QZL2_DROSI</name>
<dbReference type="InterPro" id="IPR012132">
    <property type="entry name" value="GMC_OxRdtase"/>
</dbReference>
<protein>
    <submittedName>
        <fullName evidence="3">Glucose dehydrogenase</fullName>
    </submittedName>
</protein>
<evidence type="ECO:0000259" key="2">
    <source>
        <dbReference type="Pfam" id="PF05199"/>
    </source>
</evidence>
<dbReference type="Pfam" id="PF05199">
    <property type="entry name" value="GMC_oxred_C"/>
    <property type="match status" value="1"/>
</dbReference>
<dbReference type="AlphaFoldDB" id="B4QZL2"/>
<dbReference type="SUPFAM" id="SSF54373">
    <property type="entry name" value="FAD-linked reductases, C-terminal domain"/>
    <property type="match status" value="1"/>
</dbReference>
<dbReference type="InterPro" id="IPR007867">
    <property type="entry name" value="GMC_OxRtase_C"/>
</dbReference>
<evidence type="ECO:0000256" key="1">
    <source>
        <dbReference type="ARBA" id="ARBA00010790"/>
    </source>
</evidence>
<dbReference type="OrthoDB" id="269227at2759"/>
<dbReference type="GO" id="GO:0050660">
    <property type="term" value="F:flavin adenine dinucleotide binding"/>
    <property type="evidence" value="ECO:0007669"/>
    <property type="project" value="InterPro"/>
</dbReference>
<dbReference type="OMA" id="CESHAPD"/>
<reference evidence="3 4" key="1">
    <citation type="journal article" date="2007" name="Nature">
        <title>Evolution of genes and genomes on the Drosophila phylogeny.</title>
        <authorList>
            <consortium name="Drosophila 12 Genomes Consortium"/>
            <person name="Clark A.G."/>
            <person name="Eisen M.B."/>
            <person name="Smith D.R."/>
            <person name="Bergman C.M."/>
            <person name="Oliver B."/>
            <person name="Markow T.A."/>
            <person name="Kaufman T.C."/>
            <person name="Kellis M."/>
            <person name="Gelbart W."/>
            <person name="Iyer V.N."/>
            <person name="Pollard D.A."/>
            <person name="Sackton T.B."/>
            <person name="Larracuente A.M."/>
            <person name="Singh N.D."/>
            <person name="Abad J.P."/>
            <person name="Abt D.N."/>
            <person name="Adryan B."/>
            <person name="Aguade M."/>
            <person name="Akashi H."/>
            <person name="Anderson W.W."/>
            <person name="Aquadro C.F."/>
            <person name="Ardell D.H."/>
            <person name="Arguello R."/>
            <person name="Artieri C.G."/>
            <person name="Barbash D.A."/>
            <person name="Barker D."/>
            <person name="Barsanti P."/>
            <person name="Batterham P."/>
            <person name="Batzoglou S."/>
            <person name="Begun D."/>
            <person name="Bhutkar A."/>
            <person name="Blanco E."/>
            <person name="Bosak S.A."/>
            <person name="Bradley R.K."/>
            <person name="Brand A.D."/>
            <person name="Brent M.R."/>
            <person name="Brooks A.N."/>
            <person name="Brown R.H."/>
            <person name="Butlin R.K."/>
            <person name="Caggese C."/>
            <person name="Calvi B.R."/>
            <person name="Bernardo de Carvalho A."/>
            <person name="Caspi A."/>
            <person name="Castrezana S."/>
            <person name="Celniker S.E."/>
            <person name="Chang J.L."/>
            <person name="Chapple C."/>
            <person name="Chatterji S."/>
            <person name="Chinwalla A."/>
            <person name="Civetta A."/>
            <person name="Clifton S.W."/>
            <person name="Comeron J.M."/>
            <person name="Costello J.C."/>
            <person name="Coyne J.A."/>
            <person name="Daub J."/>
            <person name="David R.G."/>
            <person name="Delcher A.L."/>
            <person name="Delehaunty K."/>
            <person name="Do C.B."/>
            <person name="Ebling H."/>
            <person name="Edwards K."/>
            <person name="Eickbush T."/>
            <person name="Evans J.D."/>
            <person name="Filipski A."/>
            <person name="Findeiss S."/>
            <person name="Freyhult E."/>
            <person name="Fulton L."/>
            <person name="Fulton R."/>
            <person name="Garcia A.C."/>
            <person name="Gardiner A."/>
            <person name="Garfield D.A."/>
            <person name="Garvin B.E."/>
            <person name="Gibson G."/>
            <person name="Gilbert D."/>
            <person name="Gnerre S."/>
            <person name="Godfrey J."/>
            <person name="Good R."/>
            <person name="Gotea V."/>
            <person name="Gravely B."/>
            <person name="Greenberg A.J."/>
            <person name="Griffiths-Jones S."/>
            <person name="Gross S."/>
            <person name="Guigo R."/>
            <person name="Gustafson E.A."/>
            <person name="Haerty W."/>
            <person name="Hahn M.W."/>
            <person name="Halligan D.L."/>
            <person name="Halpern A.L."/>
            <person name="Halter G.M."/>
            <person name="Han M.V."/>
            <person name="Heger A."/>
            <person name="Hillier L."/>
            <person name="Hinrichs A.S."/>
            <person name="Holmes I."/>
            <person name="Hoskins R.A."/>
            <person name="Hubisz M.J."/>
            <person name="Hultmark D."/>
            <person name="Huntley M.A."/>
            <person name="Jaffe D.B."/>
            <person name="Jagadeeshan S."/>
            <person name="Jeck W.R."/>
            <person name="Johnson J."/>
            <person name="Jones C.D."/>
            <person name="Jordan W.C."/>
            <person name="Karpen G.H."/>
            <person name="Kataoka E."/>
            <person name="Keightley P.D."/>
            <person name="Kheradpour P."/>
            <person name="Kirkness E.F."/>
            <person name="Koerich L.B."/>
            <person name="Kristiansen K."/>
            <person name="Kudrna D."/>
            <person name="Kulathinal R.J."/>
            <person name="Kumar S."/>
            <person name="Kwok R."/>
            <person name="Lander E."/>
            <person name="Langley C.H."/>
            <person name="Lapoint R."/>
            <person name="Lazzaro B.P."/>
            <person name="Lee S.J."/>
            <person name="Levesque L."/>
            <person name="Li R."/>
            <person name="Lin C.F."/>
            <person name="Lin M.F."/>
            <person name="Lindblad-Toh K."/>
            <person name="Llopart A."/>
            <person name="Long M."/>
            <person name="Low L."/>
            <person name="Lozovsky E."/>
            <person name="Lu J."/>
            <person name="Luo M."/>
            <person name="Machado C.A."/>
            <person name="Makalowski W."/>
            <person name="Marzo M."/>
            <person name="Matsuda M."/>
            <person name="Matzkin L."/>
            <person name="McAllister B."/>
            <person name="McBride C.S."/>
            <person name="McKernan B."/>
            <person name="McKernan K."/>
            <person name="Mendez-Lago M."/>
            <person name="Minx P."/>
            <person name="Mollenhauer M.U."/>
            <person name="Montooth K."/>
            <person name="Mount S.M."/>
            <person name="Mu X."/>
            <person name="Myers E."/>
            <person name="Negre B."/>
            <person name="Newfeld S."/>
            <person name="Nielsen R."/>
            <person name="Noor M.A."/>
            <person name="O'Grady P."/>
            <person name="Pachter L."/>
            <person name="Papaceit M."/>
            <person name="Parisi M.J."/>
            <person name="Parisi M."/>
            <person name="Parts L."/>
            <person name="Pedersen J.S."/>
            <person name="Pesole G."/>
            <person name="Phillippy A.M."/>
            <person name="Ponting C.P."/>
            <person name="Pop M."/>
            <person name="Porcelli D."/>
            <person name="Powell J.R."/>
            <person name="Prohaska S."/>
            <person name="Pruitt K."/>
            <person name="Puig M."/>
            <person name="Quesneville H."/>
            <person name="Ram K.R."/>
            <person name="Rand D."/>
            <person name="Rasmussen M.D."/>
            <person name="Reed L.K."/>
            <person name="Reenan R."/>
            <person name="Reily A."/>
            <person name="Remington K.A."/>
            <person name="Rieger T.T."/>
            <person name="Ritchie M.G."/>
            <person name="Robin C."/>
            <person name="Rogers Y.H."/>
            <person name="Rohde C."/>
            <person name="Rozas J."/>
            <person name="Rubenfield M.J."/>
            <person name="Ruiz A."/>
            <person name="Russo S."/>
            <person name="Salzberg S.L."/>
            <person name="Sanchez-Gracia A."/>
            <person name="Saranga D.J."/>
            <person name="Sato H."/>
            <person name="Schaeffer S.W."/>
            <person name="Schatz M.C."/>
            <person name="Schlenke T."/>
            <person name="Schwartz R."/>
            <person name="Segarra C."/>
            <person name="Singh R.S."/>
            <person name="Sirot L."/>
            <person name="Sirota M."/>
            <person name="Sisneros N.B."/>
            <person name="Smith C.D."/>
            <person name="Smith T.F."/>
            <person name="Spieth J."/>
            <person name="Stage D.E."/>
            <person name="Stark A."/>
            <person name="Stephan W."/>
            <person name="Strausberg R.L."/>
            <person name="Strempel S."/>
            <person name="Sturgill D."/>
            <person name="Sutton G."/>
            <person name="Sutton G.G."/>
            <person name="Tao W."/>
            <person name="Teichmann S."/>
            <person name="Tobari Y.N."/>
            <person name="Tomimura Y."/>
            <person name="Tsolas J.M."/>
            <person name="Valente V.L."/>
            <person name="Venter E."/>
            <person name="Venter J.C."/>
            <person name="Vicario S."/>
            <person name="Vieira F.G."/>
            <person name="Vilella A.J."/>
            <person name="Villasante A."/>
            <person name="Walenz B."/>
            <person name="Wang J."/>
            <person name="Wasserman M."/>
            <person name="Watts T."/>
            <person name="Wilson D."/>
            <person name="Wilson R.K."/>
            <person name="Wing R.A."/>
            <person name="Wolfner M.F."/>
            <person name="Wong A."/>
            <person name="Wong G.K."/>
            <person name="Wu C.I."/>
            <person name="Wu G."/>
            <person name="Yamamoto D."/>
            <person name="Yang H.P."/>
            <person name="Yang S.P."/>
            <person name="Yorke J.A."/>
            <person name="Yoshida K."/>
            <person name="Zdobnov E."/>
            <person name="Zhang P."/>
            <person name="Zhang Y."/>
            <person name="Zimin A.V."/>
            <person name="Baldwin J."/>
            <person name="Abdouelleil A."/>
            <person name="Abdulkadir J."/>
            <person name="Abebe A."/>
            <person name="Abera B."/>
            <person name="Abreu J."/>
            <person name="Acer S.C."/>
            <person name="Aftuck L."/>
            <person name="Alexander A."/>
            <person name="An P."/>
            <person name="Anderson E."/>
            <person name="Anderson S."/>
            <person name="Arachi H."/>
            <person name="Azer M."/>
            <person name="Bachantsang P."/>
            <person name="Barry A."/>
            <person name="Bayul T."/>
            <person name="Berlin A."/>
            <person name="Bessette D."/>
            <person name="Bloom T."/>
            <person name="Blye J."/>
            <person name="Boguslavskiy L."/>
            <person name="Bonnet C."/>
            <person name="Boukhgalter B."/>
            <person name="Bourzgui I."/>
            <person name="Brown A."/>
            <person name="Cahill P."/>
            <person name="Channer S."/>
            <person name="Cheshatsang Y."/>
            <person name="Chuda L."/>
            <person name="Citroen M."/>
            <person name="Collymore A."/>
            <person name="Cooke P."/>
            <person name="Costello M."/>
            <person name="D'Aco K."/>
            <person name="Daza R."/>
            <person name="De Haan G."/>
            <person name="DeGray S."/>
            <person name="DeMaso C."/>
            <person name="Dhargay N."/>
            <person name="Dooley K."/>
            <person name="Dooley E."/>
            <person name="Doricent M."/>
            <person name="Dorje P."/>
            <person name="Dorjee K."/>
            <person name="Dupes A."/>
            <person name="Elong R."/>
            <person name="Falk J."/>
            <person name="Farina A."/>
            <person name="Faro S."/>
            <person name="Ferguson D."/>
            <person name="Fisher S."/>
            <person name="Foley C.D."/>
            <person name="Franke A."/>
            <person name="Friedrich D."/>
            <person name="Gadbois L."/>
            <person name="Gearin G."/>
            <person name="Gearin C.R."/>
            <person name="Giannoukos G."/>
            <person name="Goode T."/>
            <person name="Graham J."/>
            <person name="Grandbois E."/>
            <person name="Grewal S."/>
            <person name="Gyaltsen K."/>
            <person name="Hafez N."/>
            <person name="Hagos B."/>
            <person name="Hall J."/>
            <person name="Henson C."/>
            <person name="Hollinger A."/>
            <person name="Honan T."/>
            <person name="Huard M.D."/>
            <person name="Hughes L."/>
            <person name="Hurhula B."/>
            <person name="Husby M.E."/>
            <person name="Kamat A."/>
            <person name="Kanga B."/>
            <person name="Kashin S."/>
            <person name="Khazanovich D."/>
            <person name="Kisner P."/>
            <person name="Lance K."/>
            <person name="Lara M."/>
            <person name="Lee W."/>
            <person name="Lennon N."/>
            <person name="Letendre F."/>
            <person name="LeVine R."/>
            <person name="Lipovsky A."/>
            <person name="Liu X."/>
            <person name="Liu J."/>
            <person name="Liu S."/>
            <person name="Lokyitsang T."/>
            <person name="Lokyitsang Y."/>
            <person name="Lubonja R."/>
            <person name="Lui A."/>
            <person name="MacDonald P."/>
            <person name="Magnisalis V."/>
            <person name="Maru K."/>
            <person name="Matthews C."/>
            <person name="McCusker W."/>
            <person name="McDonough S."/>
            <person name="Mehta T."/>
            <person name="Meldrim J."/>
            <person name="Meneus L."/>
            <person name="Mihai O."/>
            <person name="Mihalev A."/>
            <person name="Mihova T."/>
            <person name="Mittelman R."/>
            <person name="Mlenga V."/>
            <person name="Montmayeur A."/>
            <person name="Mulrain L."/>
            <person name="Navidi A."/>
            <person name="Naylor J."/>
            <person name="Negash T."/>
            <person name="Nguyen T."/>
            <person name="Nguyen N."/>
            <person name="Nicol R."/>
            <person name="Norbu C."/>
            <person name="Norbu N."/>
            <person name="Novod N."/>
            <person name="O'Neill B."/>
            <person name="Osman S."/>
            <person name="Markiewicz E."/>
            <person name="Oyono O.L."/>
            <person name="Patti C."/>
            <person name="Phunkhang P."/>
            <person name="Pierre F."/>
            <person name="Priest M."/>
            <person name="Raghuraman S."/>
            <person name="Rege F."/>
            <person name="Reyes R."/>
            <person name="Rise C."/>
            <person name="Rogov P."/>
            <person name="Ross K."/>
            <person name="Ryan E."/>
            <person name="Settipalli S."/>
            <person name="Shea T."/>
            <person name="Sherpa N."/>
            <person name="Shi L."/>
            <person name="Shih D."/>
            <person name="Sparrow T."/>
            <person name="Spaulding J."/>
            <person name="Stalker J."/>
            <person name="Stange-Thomann N."/>
            <person name="Stavropoulos S."/>
            <person name="Stone C."/>
            <person name="Strader C."/>
            <person name="Tesfaye S."/>
            <person name="Thomson T."/>
            <person name="Thoulutsang Y."/>
            <person name="Thoulutsang D."/>
            <person name="Topham K."/>
            <person name="Topping I."/>
            <person name="Tsamla T."/>
            <person name="Vassiliev H."/>
            <person name="Vo A."/>
            <person name="Wangchuk T."/>
            <person name="Wangdi T."/>
            <person name="Weiand M."/>
            <person name="Wilkinson J."/>
            <person name="Wilson A."/>
            <person name="Yadav S."/>
            <person name="Young G."/>
            <person name="Yu Q."/>
            <person name="Zembek L."/>
            <person name="Zhong D."/>
            <person name="Zimmer A."/>
            <person name="Zwirko Z."/>
            <person name="Jaffe D.B."/>
            <person name="Alvarez P."/>
            <person name="Brockman W."/>
            <person name="Butler J."/>
            <person name="Chin C."/>
            <person name="Gnerre S."/>
            <person name="Grabherr M."/>
            <person name="Kleber M."/>
            <person name="Mauceli E."/>
            <person name="MacCallum I."/>
        </authorList>
    </citation>
    <scope>NUCLEOTIDE SEQUENCE [LARGE SCALE GENOMIC DNA]</scope>
    <source>
        <strain evidence="4">white501</strain>
    </source>
</reference>
<sequence length="246" mass="27035">MLFMGLLEVFIRSQCDLEDPCGRASSRFRSEPDYEYDFIVIGGGSAGSVVASRLSEVPQWKVLLIEAGQVGELLSNNSRSIQIFPAVLNPRSRGFIGLRSADPLDPPRIVANYLTHERDVKTLVEGIKFVIRLSQTTPLKQYGMRLDKTVVKGCEAHAFGSDAYWECAVRQNTGPENHQAGSCKMGPSHDPMAVVNHELRVHGIRGLRVMDTSIMPKVSSGNTHAPAVMIAEKGAYLLKRAWGAKV</sequence>
<accession>B4QZL2</accession>
<dbReference type="GO" id="GO:0016614">
    <property type="term" value="F:oxidoreductase activity, acting on CH-OH group of donors"/>
    <property type="evidence" value="ECO:0007669"/>
    <property type="project" value="InterPro"/>
</dbReference>
<dbReference type="PhylomeDB" id="B4QZL2"/>
<dbReference type="SMR" id="B4QZL2"/>
<evidence type="ECO:0000313" key="4">
    <source>
        <dbReference type="Proteomes" id="UP000000304"/>
    </source>
</evidence>